<dbReference type="SMART" id="SM00360">
    <property type="entry name" value="RRM"/>
    <property type="match status" value="1"/>
</dbReference>
<evidence type="ECO:0000313" key="10">
    <source>
        <dbReference type="EMBL" id="SGZ39088.1"/>
    </source>
</evidence>
<dbReference type="PANTHER" id="PTHR23236">
    <property type="entry name" value="EUKARYOTIC TRANSLATION INITIATION FACTOR 4B/4H"/>
    <property type="match status" value="1"/>
</dbReference>
<dbReference type="GO" id="GO:0000463">
    <property type="term" value="P:maturation of LSU-rRNA from tricistronic rRNA transcript (SSU-rRNA, 5.8S rRNA, LSU-rRNA)"/>
    <property type="evidence" value="ECO:0007669"/>
    <property type="project" value="EnsemblFungi"/>
</dbReference>
<keyword evidence="6" id="KW-0539">Nucleus</keyword>
<dbReference type="OrthoDB" id="442677at2759"/>
<sequence length="430" mass="49996">MQSLFNSSNKTSDDIKNKLLKQRLTDQKEKIEALNELQNITPNSRKDKQLKKAKKNNEEEDDDLESRYHQKLVENNLDDKVESDDESDHMEVEDVVKSEKIDIREEELEKAAKTIFIGNLPQSVLTDNKVYKKFIKLFSTPITEGEHEVISKEQQEQDKKNYKVKSCRFRSLAFSEPLPKAVAFKQLKLDSKRDSINSYLVYENHDKKTLAKIIKYYNGFVFENHHLRVDSVLNPSKQDTTRSVFVGNLDFEELEENLYLHFQQLASENPNEKLIEYVRIVRDSKTQMGKGFAYVQFYDSSYVNKAIELLNGKKIIQTVGKKPRELRVTRCKKTFTPVNGSKNDNKKVSALNDKQKSKLGRAQKVLGKMDRKLIRESLTIEGERANQDKQKQKGFKVSKMLSKSVQKVKKPRSKEGRSAKRSVEHKLKQK</sequence>
<dbReference type="EMBL" id="FQNF01000017">
    <property type="protein sequence ID" value="SGZ39088.1"/>
    <property type="molecule type" value="Genomic_DNA"/>
</dbReference>
<dbReference type="GO" id="GO:0030684">
    <property type="term" value="C:preribosome"/>
    <property type="evidence" value="ECO:0007669"/>
    <property type="project" value="EnsemblFungi"/>
</dbReference>
<evidence type="ECO:0000256" key="3">
    <source>
        <dbReference type="ARBA" id="ARBA00007077"/>
    </source>
</evidence>
<dbReference type="Gene3D" id="3.30.70.330">
    <property type="match status" value="2"/>
</dbReference>
<evidence type="ECO:0000256" key="4">
    <source>
        <dbReference type="ARBA" id="ARBA00015520"/>
    </source>
</evidence>
<feature type="domain" description="RRM" evidence="9">
    <location>
        <begin position="242"/>
        <end position="333"/>
    </location>
</feature>
<proteinExistence type="inferred from homology"/>
<dbReference type="InterPro" id="IPR012677">
    <property type="entry name" value="Nucleotide-bd_a/b_plait_sf"/>
</dbReference>
<comment type="function">
    <text evidence="1">Involved in pre-25S rRNA processing.</text>
</comment>
<dbReference type="GO" id="GO:0019843">
    <property type="term" value="F:rRNA binding"/>
    <property type="evidence" value="ECO:0007669"/>
    <property type="project" value="EnsemblFungi"/>
</dbReference>
<dbReference type="SUPFAM" id="SSF54928">
    <property type="entry name" value="RNA-binding domain, RBD"/>
    <property type="match status" value="1"/>
</dbReference>
<name>A0A1L0AYC9_9ASCO</name>
<dbReference type="PANTHER" id="PTHR23236:SF25">
    <property type="entry name" value="RNA-BINDING PROTEIN 34"/>
    <property type="match status" value="1"/>
</dbReference>
<organism evidence="10 11">
    <name type="scientific">Hanseniaspora guilliermondii</name>
    <dbReference type="NCBI Taxonomy" id="56406"/>
    <lineage>
        <taxon>Eukaryota</taxon>
        <taxon>Fungi</taxon>
        <taxon>Dikarya</taxon>
        <taxon>Ascomycota</taxon>
        <taxon>Saccharomycotina</taxon>
        <taxon>Saccharomycetes</taxon>
        <taxon>Saccharomycodales</taxon>
        <taxon>Saccharomycodaceae</taxon>
        <taxon>Hanseniaspora</taxon>
    </lineage>
</organism>
<evidence type="ECO:0000256" key="6">
    <source>
        <dbReference type="ARBA" id="ARBA00023242"/>
    </source>
</evidence>
<accession>A0A1L0AYC9</accession>
<dbReference type="AlphaFoldDB" id="A0A1L0AYC9"/>
<evidence type="ECO:0000256" key="1">
    <source>
        <dbReference type="ARBA" id="ARBA00002475"/>
    </source>
</evidence>
<dbReference type="Pfam" id="PF00076">
    <property type="entry name" value="RRM_1"/>
    <property type="match status" value="1"/>
</dbReference>
<gene>
    <name evidence="10" type="ORF">HGUI_01288</name>
</gene>
<dbReference type="InterPro" id="IPR000504">
    <property type="entry name" value="RRM_dom"/>
</dbReference>
<evidence type="ECO:0000256" key="2">
    <source>
        <dbReference type="ARBA" id="ARBA00004604"/>
    </source>
</evidence>
<dbReference type="VEuPathDB" id="FungiDB:HGUI_01288"/>
<reference evidence="11" key="1">
    <citation type="submission" date="2016-11" db="EMBL/GenBank/DDBJ databases">
        <authorList>
            <person name="Guldener U."/>
        </authorList>
    </citation>
    <scope>NUCLEOTIDE SEQUENCE [LARGE SCALE GENOMIC DNA]</scope>
</reference>
<dbReference type="GO" id="GO:0005730">
    <property type="term" value="C:nucleolus"/>
    <property type="evidence" value="ECO:0007669"/>
    <property type="project" value="UniProtKB-SubCell"/>
</dbReference>
<evidence type="ECO:0000256" key="7">
    <source>
        <dbReference type="PROSITE-ProRule" id="PRU00176"/>
    </source>
</evidence>
<dbReference type="PROSITE" id="PS50102">
    <property type="entry name" value="RRM"/>
    <property type="match status" value="1"/>
</dbReference>
<comment type="subcellular location">
    <subcellularLocation>
        <location evidence="2">Nucleus</location>
        <location evidence="2">Nucleolus</location>
    </subcellularLocation>
</comment>
<dbReference type="InterPro" id="IPR035979">
    <property type="entry name" value="RBD_domain_sf"/>
</dbReference>
<comment type="similarity">
    <text evidence="3">Belongs to the RRM RBM34 family.</text>
</comment>
<protein>
    <recommendedName>
        <fullName evidence="4">Nucleolar protein 12</fullName>
    </recommendedName>
</protein>
<evidence type="ECO:0000259" key="9">
    <source>
        <dbReference type="PROSITE" id="PS50102"/>
    </source>
</evidence>
<keyword evidence="11" id="KW-1185">Reference proteome</keyword>
<feature type="region of interest" description="Disordered" evidence="8">
    <location>
        <begin position="35"/>
        <end position="94"/>
    </location>
</feature>
<dbReference type="Proteomes" id="UP000183365">
    <property type="component" value="Unassembled WGS sequence"/>
</dbReference>
<feature type="region of interest" description="Disordered" evidence="8">
    <location>
        <begin position="384"/>
        <end position="430"/>
    </location>
</feature>
<feature type="compositionally biased region" description="Basic and acidic residues" evidence="8">
    <location>
        <begin position="413"/>
        <end position="430"/>
    </location>
</feature>
<evidence type="ECO:0000256" key="8">
    <source>
        <dbReference type="SAM" id="MobiDB-lite"/>
    </source>
</evidence>
<evidence type="ECO:0000313" key="11">
    <source>
        <dbReference type="Proteomes" id="UP000183365"/>
    </source>
</evidence>
<evidence type="ECO:0000256" key="5">
    <source>
        <dbReference type="ARBA" id="ARBA00022884"/>
    </source>
</evidence>
<keyword evidence="5 7" id="KW-0694">RNA-binding</keyword>
<feature type="compositionally biased region" description="Basic and acidic residues" evidence="8">
    <location>
        <begin position="65"/>
        <end position="80"/>
    </location>
</feature>